<evidence type="ECO:0000313" key="2">
    <source>
        <dbReference type="EnsemblProtists" id="EOD39554"/>
    </source>
</evidence>
<evidence type="ECO:0008006" key="4">
    <source>
        <dbReference type="Google" id="ProtNLM"/>
    </source>
</evidence>
<dbReference type="Proteomes" id="UP000013827">
    <property type="component" value="Unassembled WGS sequence"/>
</dbReference>
<dbReference type="HOGENOM" id="CLU_1520575_0_0_1"/>
<reference evidence="2" key="2">
    <citation type="submission" date="2024-10" db="UniProtKB">
        <authorList>
            <consortium name="EnsemblProtists"/>
        </authorList>
    </citation>
    <scope>IDENTIFICATION</scope>
</reference>
<keyword evidence="3" id="KW-1185">Reference proteome</keyword>
<proteinExistence type="predicted"/>
<sequence length="177" mass="20067">MGVSHETSIMVLILVFSSATSVGAVRRKAWRMLQIHGKRAWLKPGLPWYDPHYPTVFNTTIYPDFMQGGGYILSHGAARAVVDMGKEVGLYSWRREAERMPHQEDVLVAELLRRVSMCKRVALRFTFSIQLSRGVKHVHSKLPTRCGREQMWMHPVNLARIAAVERAASGIAEAVKR</sequence>
<dbReference type="RefSeq" id="XP_005791983.1">
    <property type="nucleotide sequence ID" value="XM_005791926.1"/>
</dbReference>
<feature type="signal peptide" evidence="1">
    <location>
        <begin position="1"/>
        <end position="24"/>
    </location>
</feature>
<dbReference type="GeneID" id="17284825"/>
<reference evidence="3" key="1">
    <citation type="journal article" date="2013" name="Nature">
        <title>Pan genome of the phytoplankton Emiliania underpins its global distribution.</title>
        <authorList>
            <person name="Read B.A."/>
            <person name="Kegel J."/>
            <person name="Klute M.J."/>
            <person name="Kuo A."/>
            <person name="Lefebvre S.C."/>
            <person name="Maumus F."/>
            <person name="Mayer C."/>
            <person name="Miller J."/>
            <person name="Monier A."/>
            <person name="Salamov A."/>
            <person name="Young J."/>
            <person name="Aguilar M."/>
            <person name="Claverie J.M."/>
            <person name="Frickenhaus S."/>
            <person name="Gonzalez K."/>
            <person name="Herman E.K."/>
            <person name="Lin Y.C."/>
            <person name="Napier J."/>
            <person name="Ogata H."/>
            <person name="Sarno A.F."/>
            <person name="Shmutz J."/>
            <person name="Schroeder D."/>
            <person name="de Vargas C."/>
            <person name="Verret F."/>
            <person name="von Dassow P."/>
            <person name="Valentin K."/>
            <person name="Van de Peer Y."/>
            <person name="Wheeler G."/>
            <person name="Dacks J.B."/>
            <person name="Delwiche C.F."/>
            <person name="Dyhrman S.T."/>
            <person name="Glockner G."/>
            <person name="John U."/>
            <person name="Richards T."/>
            <person name="Worden A.Z."/>
            <person name="Zhang X."/>
            <person name="Grigoriev I.V."/>
            <person name="Allen A.E."/>
            <person name="Bidle K."/>
            <person name="Borodovsky M."/>
            <person name="Bowler C."/>
            <person name="Brownlee C."/>
            <person name="Cock J.M."/>
            <person name="Elias M."/>
            <person name="Gladyshev V.N."/>
            <person name="Groth M."/>
            <person name="Guda C."/>
            <person name="Hadaegh A."/>
            <person name="Iglesias-Rodriguez M.D."/>
            <person name="Jenkins J."/>
            <person name="Jones B.M."/>
            <person name="Lawson T."/>
            <person name="Leese F."/>
            <person name="Lindquist E."/>
            <person name="Lobanov A."/>
            <person name="Lomsadze A."/>
            <person name="Malik S.B."/>
            <person name="Marsh M.E."/>
            <person name="Mackinder L."/>
            <person name="Mock T."/>
            <person name="Mueller-Roeber B."/>
            <person name="Pagarete A."/>
            <person name="Parker M."/>
            <person name="Probert I."/>
            <person name="Quesneville H."/>
            <person name="Raines C."/>
            <person name="Rensing S.A."/>
            <person name="Riano-Pachon D.M."/>
            <person name="Richier S."/>
            <person name="Rokitta S."/>
            <person name="Shiraiwa Y."/>
            <person name="Soanes D.M."/>
            <person name="van der Giezen M."/>
            <person name="Wahlund T.M."/>
            <person name="Williams B."/>
            <person name="Wilson W."/>
            <person name="Wolfe G."/>
            <person name="Wurch L.L."/>
        </authorList>
    </citation>
    <scope>NUCLEOTIDE SEQUENCE</scope>
</reference>
<accession>A0A0D3KUW9</accession>
<evidence type="ECO:0000313" key="3">
    <source>
        <dbReference type="Proteomes" id="UP000013827"/>
    </source>
</evidence>
<dbReference type="AlphaFoldDB" id="A0A0D3KUW9"/>
<dbReference type="KEGG" id="ehx:EMIHUDRAFT_200061"/>
<evidence type="ECO:0000256" key="1">
    <source>
        <dbReference type="SAM" id="SignalP"/>
    </source>
</evidence>
<dbReference type="EnsemblProtists" id="EOD39554">
    <property type="protein sequence ID" value="EOD39554"/>
    <property type="gene ID" value="EMIHUDRAFT_200061"/>
</dbReference>
<organism evidence="2 3">
    <name type="scientific">Emiliania huxleyi (strain CCMP1516)</name>
    <dbReference type="NCBI Taxonomy" id="280463"/>
    <lineage>
        <taxon>Eukaryota</taxon>
        <taxon>Haptista</taxon>
        <taxon>Haptophyta</taxon>
        <taxon>Prymnesiophyceae</taxon>
        <taxon>Isochrysidales</taxon>
        <taxon>Noelaerhabdaceae</taxon>
        <taxon>Emiliania</taxon>
    </lineage>
</organism>
<feature type="chain" id="PRO_5044267587" description="Hexosyltransferase" evidence="1">
    <location>
        <begin position="25"/>
        <end position="177"/>
    </location>
</feature>
<dbReference type="PaxDb" id="2903-EOD39554"/>
<protein>
    <recommendedName>
        <fullName evidence="4">Hexosyltransferase</fullName>
    </recommendedName>
</protein>
<keyword evidence="1" id="KW-0732">Signal</keyword>
<name>A0A0D3KUW9_EMIH1</name>